<accession>A0A1L7CQG3</accession>
<dbReference type="Proteomes" id="UP000185434">
    <property type="component" value="Chromosome"/>
</dbReference>
<reference evidence="3 4" key="1">
    <citation type="submission" date="2014-08" db="EMBL/GenBank/DDBJ databases">
        <title>Complete genome sequence of Corynebacterium frankenforstense ST18(T) (=DSM 45800(T)), isolated from raw cow milk.</title>
        <authorList>
            <person name="Ruckert C."/>
            <person name="Albersmeier A."/>
            <person name="Winkler A."/>
            <person name="Lipski A."/>
            <person name="Kalinowski J."/>
        </authorList>
    </citation>
    <scope>NUCLEOTIDE SEQUENCE [LARGE SCALE GENOMIC DNA]</scope>
    <source>
        <strain evidence="3 4">ST18</strain>
    </source>
</reference>
<keyword evidence="2" id="KW-1133">Transmembrane helix</keyword>
<keyword evidence="2" id="KW-0812">Transmembrane</keyword>
<evidence type="ECO:0000256" key="2">
    <source>
        <dbReference type="SAM" id="Phobius"/>
    </source>
</evidence>
<evidence type="ECO:0000313" key="3">
    <source>
        <dbReference type="EMBL" id="APT88068.1"/>
    </source>
</evidence>
<evidence type="ECO:0000256" key="1">
    <source>
        <dbReference type="SAM" id="MobiDB-lite"/>
    </source>
</evidence>
<dbReference type="KEGG" id="cfk:CFRA_00755"/>
<sequence>MSPGERAAIADPRAWRPGPVPPYRAWWLLAGLLALTLIVPFVLDLVLPEADADDEVVLSAEGFDWELPVEDPATGETMICAADMESLSGAAYNCGGARIDALAAEGYRDADRSVRRAMRALSQAAVSDFADVEVHWDGRVGVAVSPEEPVIGVAMIDPDARGGGAGADDPDPMLVAVVEGDDAARLVAPVWRALGGGEIPAEARALLSTAGRPEVGRGGEDAGQPGRPDRSEVPDIPDLSDHWGSFYDAAGAGVRHAGVNRAGVNRAGTAAVAGEVRA</sequence>
<feature type="region of interest" description="Disordered" evidence="1">
    <location>
        <begin position="209"/>
        <end position="239"/>
    </location>
</feature>
<feature type="transmembrane region" description="Helical" evidence="2">
    <location>
        <begin position="25"/>
        <end position="47"/>
    </location>
</feature>
<name>A0A1L7CQG3_9CORY</name>
<keyword evidence="4" id="KW-1185">Reference proteome</keyword>
<dbReference type="AlphaFoldDB" id="A0A1L7CQG3"/>
<proteinExistence type="predicted"/>
<organism evidence="3 4">
    <name type="scientific">Corynebacterium frankenforstense DSM 45800</name>
    <dbReference type="NCBI Taxonomy" id="1437875"/>
    <lineage>
        <taxon>Bacteria</taxon>
        <taxon>Bacillati</taxon>
        <taxon>Actinomycetota</taxon>
        <taxon>Actinomycetes</taxon>
        <taxon>Mycobacteriales</taxon>
        <taxon>Corynebacteriaceae</taxon>
        <taxon>Corynebacterium</taxon>
    </lineage>
</organism>
<protein>
    <submittedName>
        <fullName evidence="3">Uncharacterized protein</fullName>
    </submittedName>
</protein>
<dbReference type="EMBL" id="CP009247">
    <property type="protein sequence ID" value="APT88068.1"/>
    <property type="molecule type" value="Genomic_DNA"/>
</dbReference>
<evidence type="ECO:0000313" key="4">
    <source>
        <dbReference type="Proteomes" id="UP000185434"/>
    </source>
</evidence>
<gene>
    <name evidence="3" type="ORF">CFRA_00755</name>
</gene>
<keyword evidence="2" id="KW-0472">Membrane</keyword>